<dbReference type="GO" id="GO:0047475">
    <property type="term" value="F:phenylacetate-CoA ligase activity"/>
    <property type="evidence" value="ECO:0007669"/>
    <property type="project" value="UniProtKB-EC"/>
</dbReference>
<evidence type="ECO:0000313" key="1">
    <source>
        <dbReference type="EMBL" id="QEG02191.1"/>
    </source>
</evidence>
<sequence>MIDWAYQNVIIRGFESGLKRRKTFPYWRELESSQWRSRRDIESLQVRRLRVLLNYCNTYCRWYRDRWAQHGIDVHGISSLADLRAFPITTRAMMRDNAADIRSSQNGIGFVSKATGGSSGAPLRFLIERDANDRRVAAAFRGYGWAGASPGTRQSHLWGVNLNPMSMRRRMKEHFYARLLYRRDLLNSFQMSDSNAGGYVERLNRFRPKVLVAYANPLFVLARAIDERGISVHRPESIIVGSEKLYEHQRALIERVFGSPVYETYGSREFTLIAAECDHHQGLHVTSENMIVEVVDDQGNAVAPGEEGQILVTDLYNTAMPFVRYAIGDRAVAAAGDCSCGRGLPLLEKIVGRQMDVLRLPDGRNLPGAFFPHLIKDISSVRQFQAVQTQPDRIQLKLVVDESWNADDGAELRRRIINTIGESSQLEIRRVDRIDLTAAGKLRVVVAYPDHRTVRQPRIAG</sequence>
<organism evidence="1 2">
    <name type="scientific">Stieleria maiorica</name>
    <dbReference type="NCBI Taxonomy" id="2795974"/>
    <lineage>
        <taxon>Bacteria</taxon>
        <taxon>Pseudomonadati</taxon>
        <taxon>Planctomycetota</taxon>
        <taxon>Planctomycetia</taxon>
        <taxon>Pirellulales</taxon>
        <taxon>Pirellulaceae</taxon>
        <taxon>Stieleria</taxon>
    </lineage>
</organism>
<dbReference type="KEGG" id="smam:Mal15_62760"/>
<dbReference type="PANTHER" id="PTHR36932:SF1">
    <property type="entry name" value="CAPSULAR POLYSACCHARIDE BIOSYNTHESIS PROTEIN"/>
    <property type="match status" value="1"/>
</dbReference>
<proteinExistence type="predicted"/>
<dbReference type="InterPro" id="IPR053158">
    <property type="entry name" value="CapK_Type1_Caps_Biosynth"/>
</dbReference>
<accession>A0A5B9MPV5</accession>
<evidence type="ECO:0000313" key="2">
    <source>
        <dbReference type="Proteomes" id="UP000321353"/>
    </source>
</evidence>
<dbReference type="InterPro" id="IPR042099">
    <property type="entry name" value="ANL_N_sf"/>
</dbReference>
<dbReference type="EC" id="6.2.1.30" evidence="1"/>
<dbReference type="AlphaFoldDB" id="A0A5B9MPV5"/>
<dbReference type="SUPFAM" id="SSF56801">
    <property type="entry name" value="Acetyl-CoA synthetase-like"/>
    <property type="match status" value="1"/>
</dbReference>
<dbReference type="Proteomes" id="UP000321353">
    <property type="component" value="Chromosome"/>
</dbReference>
<dbReference type="PANTHER" id="PTHR36932">
    <property type="entry name" value="CAPSULAR POLYSACCHARIDE BIOSYNTHESIS PROTEIN"/>
    <property type="match status" value="1"/>
</dbReference>
<reference evidence="1 2" key="1">
    <citation type="submission" date="2019-02" db="EMBL/GenBank/DDBJ databases">
        <title>Planctomycetal bacteria perform biofilm scaping via a novel small molecule.</title>
        <authorList>
            <person name="Jeske O."/>
            <person name="Boedeker C."/>
            <person name="Wiegand S."/>
            <person name="Breitling P."/>
            <person name="Kallscheuer N."/>
            <person name="Jogler M."/>
            <person name="Rohde M."/>
            <person name="Petersen J."/>
            <person name="Medema M.H."/>
            <person name="Surup F."/>
            <person name="Jogler C."/>
        </authorList>
    </citation>
    <scope>NUCLEOTIDE SEQUENCE [LARGE SCALE GENOMIC DNA]</scope>
    <source>
        <strain evidence="1 2">Mal15</strain>
    </source>
</reference>
<dbReference type="Gene3D" id="3.40.50.12780">
    <property type="entry name" value="N-terminal domain of ligase-like"/>
    <property type="match status" value="1"/>
</dbReference>
<gene>
    <name evidence="1" type="ORF">Mal15_62760</name>
</gene>
<protein>
    <submittedName>
        <fullName evidence="1">Phenylacetate-coenzyme A ligase</fullName>
        <ecNumber evidence="1">6.2.1.30</ecNumber>
    </submittedName>
</protein>
<keyword evidence="1" id="KW-0436">Ligase</keyword>
<dbReference type="EMBL" id="CP036264">
    <property type="protein sequence ID" value="QEG02191.1"/>
    <property type="molecule type" value="Genomic_DNA"/>
</dbReference>
<keyword evidence="2" id="KW-1185">Reference proteome</keyword>
<name>A0A5B9MPV5_9BACT</name>
<dbReference type="RefSeq" id="WP_147871160.1">
    <property type="nucleotide sequence ID" value="NZ_CP036264.1"/>
</dbReference>